<dbReference type="AlphaFoldDB" id="A0A9D1H6L9"/>
<dbReference type="CDD" id="cd04301">
    <property type="entry name" value="NAT_SF"/>
    <property type="match status" value="1"/>
</dbReference>
<dbReference type="SUPFAM" id="SSF55729">
    <property type="entry name" value="Acyl-CoA N-acyltransferases (Nat)"/>
    <property type="match status" value="1"/>
</dbReference>
<evidence type="ECO:0000313" key="3">
    <source>
        <dbReference type="Proteomes" id="UP000824160"/>
    </source>
</evidence>
<accession>A0A9D1H6L9</accession>
<reference evidence="2" key="1">
    <citation type="submission" date="2020-10" db="EMBL/GenBank/DDBJ databases">
        <authorList>
            <person name="Gilroy R."/>
        </authorList>
    </citation>
    <scope>NUCLEOTIDE SEQUENCE</scope>
    <source>
        <strain evidence="2">ChiBcec7-5410</strain>
    </source>
</reference>
<proteinExistence type="predicted"/>
<gene>
    <name evidence="2" type="ORF">IAC43_06645</name>
</gene>
<reference evidence="2" key="2">
    <citation type="journal article" date="2021" name="PeerJ">
        <title>Extensive microbial diversity within the chicken gut microbiome revealed by metagenomics and culture.</title>
        <authorList>
            <person name="Gilroy R."/>
            <person name="Ravi A."/>
            <person name="Getino M."/>
            <person name="Pursley I."/>
            <person name="Horton D.L."/>
            <person name="Alikhan N.F."/>
            <person name="Baker D."/>
            <person name="Gharbi K."/>
            <person name="Hall N."/>
            <person name="Watson M."/>
            <person name="Adriaenssens E.M."/>
            <person name="Foster-Nyarko E."/>
            <person name="Jarju S."/>
            <person name="Secka A."/>
            <person name="Antonio M."/>
            <person name="Oren A."/>
            <person name="Chaudhuri R.R."/>
            <person name="La Ragione R."/>
            <person name="Hildebrand F."/>
            <person name="Pallen M.J."/>
        </authorList>
    </citation>
    <scope>NUCLEOTIDE SEQUENCE</scope>
    <source>
        <strain evidence="2">ChiBcec7-5410</strain>
    </source>
</reference>
<protein>
    <submittedName>
        <fullName evidence="2">GNAT family N-acetyltransferase</fullName>
    </submittedName>
</protein>
<dbReference type="GO" id="GO:0016747">
    <property type="term" value="F:acyltransferase activity, transferring groups other than amino-acyl groups"/>
    <property type="evidence" value="ECO:0007669"/>
    <property type="project" value="InterPro"/>
</dbReference>
<dbReference type="InterPro" id="IPR000182">
    <property type="entry name" value="GNAT_dom"/>
</dbReference>
<name>A0A9D1H6L9_9FIRM</name>
<feature type="domain" description="N-acetyltransferase" evidence="1">
    <location>
        <begin position="6"/>
        <end position="156"/>
    </location>
</feature>
<dbReference type="PROSITE" id="PS51186">
    <property type="entry name" value="GNAT"/>
    <property type="match status" value="1"/>
</dbReference>
<dbReference type="EMBL" id="DVLW01000180">
    <property type="protein sequence ID" value="HIT94847.1"/>
    <property type="molecule type" value="Genomic_DNA"/>
</dbReference>
<sequence>MNNEIMVCECIEMTEQERFWKYLKEYFVRDIAFGESDCLEEYRQNITALHDRVENPVHYLVFRQNGQEIGFALTVIYQTEDGKQFILEFCVFPEFRGGGTGKRCAAALLSWGRENGAKFAELNAEEDARQRFWTYMGFVPNGRDQWGGPLMLLPPQEKIVPKVEVLTDVQDLWNLESGFLQEVGEPPLDDWKKQQLVRAIKEKQIVF</sequence>
<dbReference type="Pfam" id="PF00583">
    <property type="entry name" value="Acetyltransf_1"/>
    <property type="match status" value="1"/>
</dbReference>
<dbReference type="Proteomes" id="UP000824160">
    <property type="component" value="Unassembled WGS sequence"/>
</dbReference>
<feature type="non-terminal residue" evidence="2">
    <location>
        <position position="207"/>
    </location>
</feature>
<evidence type="ECO:0000313" key="2">
    <source>
        <dbReference type="EMBL" id="HIT94847.1"/>
    </source>
</evidence>
<evidence type="ECO:0000259" key="1">
    <source>
        <dbReference type="PROSITE" id="PS51186"/>
    </source>
</evidence>
<dbReference type="InterPro" id="IPR016181">
    <property type="entry name" value="Acyl_CoA_acyltransferase"/>
</dbReference>
<organism evidence="2 3">
    <name type="scientific">Candidatus Faecivivens stercoripullorum</name>
    <dbReference type="NCBI Taxonomy" id="2840805"/>
    <lineage>
        <taxon>Bacteria</taxon>
        <taxon>Bacillati</taxon>
        <taxon>Bacillota</taxon>
        <taxon>Clostridia</taxon>
        <taxon>Eubacteriales</taxon>
        <taxon>Oscillospiraceae</taxon>
        <taxon>Oscillospiraceae incertae sedis</taxon>
        <taxon>Candidatus Faecivivens</taxon>
    </lineage>
</organism>
<dbReference type="Gene3D" id="3.40.630.30">
    <property type="match status" value="1"/>
</dbReference>
<comment type="caution">
    <text evidence="2">The sequence shown here is derived from an EMBL/GenBank/DDBJ whole genome shotgun (WGS) entry which is preliminary data.</text>
</comment>